<feature type="transmembrane region" description="Helical" evidence="8">
    <location>
        <begin position="635"/>
        <end position="657"/>
    </location>
</feature>
<evidence type="ECO:0000256" key="8">
    <source>
        <dbReference type="RuleBase" id="RU362056"/>
    </source>
</evidence>
<feature type="region of interest" description="Disordered" evidence="9">
    <location>
        <begin position="1"/>
        <end position="100"/>
    </location>
</feature>
<feature type="domain" description="Kazal-like" evidence="10">
    <location>
        <begin position="706"/>
        <end position="761"/>
    </location>
</feature>
<dbReference type="GO" id="GO:0006811">
    <property type="term" value="P:monoatomic ion transport"/>
    <property type="evidence" value="ECO:0007669"/>
    <property type="project" value="UniProtKB-KW"/>
</dbReference>
<name>A0A034V4S4_BACDO</name>
<feature type="transmembrane region" description="Helical" evidence="8">
    <location>
        <begin position="251"/>
        <end position="270"/>
    </location>
</feature>
<dbReference type="AlphaFoldDB" id="A0A034V4S4"/>
<comment type="similarity">
    <text evidence="2 8">Belongs to the organo anion transporter (TC 2.A.60) family.</text>
</comment>
<keyword evidence="3" id="KW-1003">Cell membrane</keyword>
<dbReference type="PANTHER" id="PTHR11388:SF159">
    <property type="entry name" value="SOLUTE CARRIER ORGANIC ANION TRANSPORTER FAMILY MEMBER 74D"/>
    <property type="match status" value="1"/>
</dbReference>
<feature type="transmembrane region" description="Helical" evidence="8">
    <location>
        <begin position="596"/>
        <end position="615"/>
    </location>
</feature>
<accession>A0A034V4S4</accession>
<keyword evidence="4 8" id="KW-0812">Transmembrane</keyword>
<evidence type="ECO:0000259" key="10">
    <source>
        <dbReference type="PROSITE" id="PS51465"/>
    </source>
</evidence>
<evidence type="ECO:0000256" key="4">
    <source>
        <dbReference type="ARBA" id="ARBA00022692"/>
    </source>
</evidence>
<dbReference type="SUPFAM" id="SSF100895">
    <property type="entry name" value="Kazal-type serine protease inhibitors"/>
    <property type="match status" value="1"/>
</dbReference>
<feature type="transmembrane region" description="Helical" evidence="8">
    <location>
        <begin position="869"/>
        <end position="889"/>
    </location>
</feature>
<dbReference type="InterPro" id="IPR004156">
    <property type="entry name" value="OATP"/>
</dbReference>
<keyword evidence="5 8" id="KW-1133">Transmembrane helix</keyword>
<evidence type="ECO:0000256" key="1">
    <source>
        <dbReference type="ARBA" id="ARBA00004651"/>
    </source>
</evidence>
<feature type="region of interest" description="Disordered" evidence="9">
    <location>
        <begin position="203"/>
        <end position="228"/>
    </location>
</feature>
<dbReference type="OrthoDB" id="5062115at2759"/>
<feature type="transmembrane region" description="Helical" evidence="8">
    <location>
        <begin position="817"/>
        <end position="840"/>
    </location>
</feature>
<feature type="transmembrane region" description="Helical" evidence="8">
    <location>
        <begin position="780"/>
        <end position="805"/>
    </location>
</feature>
<evidence type="ECO:0000256" key="2">
    <source>
        <dbReference type="ARBA" id="ARBA00009657"/>
    </source>
</evidence>
<feature type="transmembrane region" description="Helical" evidence="8">
    <location>
        <begin position="526"/>
        <end position="546"/>
    </location>
</feature>
<feature type="compositionally biased region" description="Low complexity" evidence="9">
    <location>
        <begin position="58"/>
        <end position="69"/>
    </location>
</feature>
<feature type="transmembrane region" description="Helical" evidence="8">
    <location>
        <begin position="318"/>
        <end position="340"/>
    </location>
</feature>
<dbReference type="GO" id="GO:0043252">
    <property type="term" value="P:sodium-independent organic anion transport"/>
    <property type="evidence" value="ECO:0007669"/>
    <property type="project" value="TreeGrafter"/>
</dbReference>
<dbReference type="Gene3D" id="1.20.1250.20">
    <property type="entry name" value="MFS general substrate transporter like domains"/>
    <property type="match status" value="2"/>
</dbReference>
<feature type="transmembrane region" description="Helical" evidence="8">
    <location>
        <begin position="290"/>
        <end position="311"/>
    </location>
</feature>
<feature type="transmembrane region" description="Helical" evidence="8">
    <location>
        <begin position="438"/>
        <end position="468"/>
    </location>
</feature>
<feature type="transmembrane region" description="Helical" evidence="8">
    <location>
        <begin position="666"/>
        <end position="687"/>
    </location>
</feature>
<dbReference type="PANTHER" id="PTHR11388">
    <property type="entry name" value="ORGANIC ANION TRANSPORTER"/>
    <property type="match status" value="1"/>
</dbReference>
<keyword evidence="7" id="KW-1015">Disulfide bond</keyword>
<feature type="region of interest" description="Disordered" evidence="9">
    <location>
        <begin position="899"/>
        <end position="927"/>
    </location>
</feature>
<protein>
    <recommendedName>
        <fullName evidence="8">Solute carrier organic anion transporter family member</fullName>
    </recommendedName>
</protein>
<dbReference type="Pfam" id="PF03137">
    <property type="entry name" value="OATP"/>
    <property type="match status" value="1"/>
</dbReference>
<keyword evidence="8" id="KW-0813">Transport</keyword>
<dbReference type="InterPro" id="IPR036058">
    <property type="entry name" value="Kazal_dom_sf"/>
</dbReference>
<dbReference type="EMBL" id="GAKP01022217">
    <property type="protein sequence ID" value="JAC36735.1"/>
    <property type="molecule type" value="Transcribed_RNA"/>
</dbReference>
<evidence type="ECO:0000256" key="3">
    <source>
        <dbReference type="ARBA" id="ARBA00022475"/>
    </source>
</evidence>
<evidence type="ECO:0000256" key="5">
    <source>
        <dbReference type="ARBA" id="ARBA00022989"/>
    </source>
</evidence>
<evidence type="ECO:0000256" key="7">
    <source>
        <dbReference type="ARBA" id="ARBA00023157"/>
    </source>
</evidence>
<feature type="compositionally biased region" description="Polar residues" evidence="9">
    <location>
        <begin position="17"/>
        <end position="56"/>
    </location>
</feature>
<dbReference type="PROSITE" id="PS51465">
    <property type="entry name" value="KAZAL_2"/>
    <property type="match status" value="1"/>
</dbReference>
<evidence type="ECO:0000256" key="6">
    <source>
        <dbReference type="ARBA" id="ARBA00023136"/>
    </source>
</evidence>
<feature type="compositionally biased region" description="Low complexity" evidence="9">
    <location>
        <begin position="85"/>
        <end position="100"/>
    </location>
</feature>
<dbReference type="SUPFAM" id="SSF103473">
    <property type="entry name" value="MFS general substrate transporter"/>
    <property type="match status" value="1"/>
</dbReference>
<dbReference type="GO" id="GO:0015347">
    <property type="term" value="F:sodium-independent organic anion transmembrane transporter activity"/>
    <property type="evidence" value="ECO:0007669"/>
    <property type="project" value="TreeGrafter"/>
</dbReference>
<dbReference type="Pfam" id="PF07648">
    <property type="entry name" value="Kazal_2"/>
    <property type="match status" value="1"/>
</dbReference>
<comment type="subcellular location">
    <subcellularLocation>
        <location evidence="1 8">Cell membrane</location>
        <topology evidence="1 8">Multi-pass membrane protein</topology>
    </subcellularLocation>
</comment>
<dbReference type="NCBIfam" id="TIGR00805">
    <property type="entry name" value="oat"/>
    <property type="match status" value="1"/>
</dbReference>
<keyword evidence="6 8" id="KW-0472">Membrane</keyword>
<organism evidence="11">
    <name type="scientific">Bactrocera dorsalis</name>
    <name type="common">Oriental fruit fly</name>
    <name type="synonym">Dacus dorsalis</name>
    <dbReference type="NCBI Taxonomy" id="27457"/>
    <lineage>
        <taxon>Eukaryota</taxon>
        <taxon>Metazoa</taxon>
        <taxon>Ecdysozoa</taxon>
        <taxon>Arthropoda</taxon>
        <taxon>Hexapoda</taxon>
        <taxon>Insecta</taxon>
        <taxon>Pterygota</taxon>
        <taxon>Neoptera</taxon>
        <taxon>Endopterygota</taxon>
        <taxon>Diptera</taxon>
        <taxon>Brachycera</taxon>
        <taxon>Muscomorpha</taxon>
        <taxon>Tephritoidea</taxon>
        <taxon>Tephritidae</taxon>
        <taxon>Bactrocera</taxon>
        <taxon>Bactrocera</taxon>
    </lineage>
</organism>
<keyword evidence="8" id="KW-0406">Ion transport</keyword>
<proteinExistence type="inferred from homology"/>
<dbReference type="InterPro" id="IPR036259">
    <property type="entry name" value="MFS_trans_sf"/>
</dbReference>
<dbReference type="GO" id="GO:0016323">
    <property type="term" value="C:basolateral plasma membrane"/>
    <property type="evidence" value="ECO:0007669"/>
    <property type="project" value="TreeGrafter"/>
</dbReference>
<evidence type="ECO:0000256" key="9">
    <source>
        <dbReference type="SAM" id="MobiDB-lite"/>
    </source>
</evidence>
<dbReference type="CDD" id="cd17336">
    <property type="entry name" value="MFS_SLCO_OATP"/>
    <property type="match status" value="1"/>
</dbReference>
<sequence length="927" mass="99079">MNPSTNASDVDAAANPQMLNFQSPQRQIKTSTASSPAGTPYKQNGSNGDASLNGTPLHNGHGNANGTNGYQNGTRRDSTQAWTPLLSNGNGNSAALSNGNGNAGLTDNSLVSTASINGAEDGSLAGQEANETLGDPTTVLYTTSTSNNNEWKDAEQINNLKNGLLHYPVNHQGNNNGSLMNGKNGIGLGVPDKYDEQDPLTGLYAQKNTRTREPDESDTDSELSNGDRQAPGCGLFGCRPKWARNFASTNVFMVVFLLAYILQGMYMTYFVSVITTIEKLFQIKSKTTGFLLSASEMGQISTAMLLTYFAGRGHRPRWIACGMVLFSIAAFACSLPHFIFGKQLMQSLDTLSNGGNGGNAAMRALHGQMLHASYGLHGMNDTINATSANALEGGLSALLANVPGSHEMNLCIPGQNSTNSNSECDEDQKLEQASHSKITVIVLCIFFASLLSSGIGQTAVATLGIPYIDDNVASKQSPMYMAITIGVRILGPASGFIVGSFCTRWYVNFSNPGFDASDPRWIGAWWLGPVGIGTLMLLSSFAMFSFPKQLRGKRNPNAGEAKVDGGDEAAAAVEVDEKPKLRDFPKTVRRQLKNDILMFRTASCVFHLLPIAGLYTFLPKYLETQFRLTTYDASMIAAFCGILVMGVGIVISGLVILKLKPSARSVAAWIAFTALFYSAGMVVLMFVGCSMTDFAGYKSATSDSPAMIEPACDLNCSCDTGNYAPICGMDGRIYISTCHAGCAASALTDNGTLFSNCTCIPDSFKNQATGGYCANNCKNFIFFIIIFAICVFMHSTSEVGSMLLVMRCTHPNDKAMAMGIIQSAIGLFGNVPCPIIYGAVVDSACLLWKTVCGKHGACSLYDSDTFRHYFLGITAGIMFLAFIMDLVVWSKAHRIDITPEDGSEPHGKQTAAETECKKSMVAPDTSV</sequence>
<dbReference type="InterPro" id="IPR002350">
    <property type="entry name" value="Kazal_dom"/>
</dbReference>
<evidence type="ECO:0000313" key="11">
    <source>
        <dbReference type="EMBL" id="JAC36735.1"/>
    </source>
</evidence>
<reference evidence="11" key="1">
    <citation type="journal article" date="2014" name="BMC Genomics">
        <title>Characterizing the developmental transcriptome of the oriental fruit fly, Bactrocera dorsalis (Diptera: Tephritidae) through comparative genomic analysis with Drosophila melanogaster utilizing modENCODE datasets.</title>
        <authorList>
            <person name="Geib S.M."/>
            <person name="Calla B."/>
            <person name="Hall B."/>
            <person name="Hou S."/>
            <person name="Manoukis N.C."/>
        </authorList>
    </citation>
    <scope>NUCLEOTIDE SEQUENCE</scope>
    <source>
        <strain evidence="11">Punador</strain>
    </source>
</reference>
<feature type="transmembrane region" description="Helical" evidence="8">
    <location>
        <begin position="480"/>
        <end position="506"/>
    </location>
</feature>
<gene>
    <name evidence="11" type="primary">SO1A1</name>
</gene>